<dbReference type="PANTHER" id="PTHR11453:SF82">
    <property type="entry name" value="BORON TRANSPORTER 1"/>
    <property type="match status" value="1"/>
</dbReference>
<dbReference type="AlphaFoldDB" id="B0CVF5"/>
<evidence type="ECO:0000256" key="6">
    <source>
        <dbReference type="ARBA" id="ARBA00023136"/>
    </source>
</evidence>
<dbReference type="RefSeq" id="XP_001875820.1">
    <property type="nucleotide sequence ID" value="XM_001875785.1"/>
</dbReference>
<dbReference type="KEGG" id="lbc:LACBIDRAFT_309054"/>
<name>B0CVF5_LACBS</name>
<dbReference type="Proteomes" id="UP000001194">
    <property type="component" value="Unassembled WGS sequence"/>
</dbReference>
<dbReference type="GO" id="GO:0050801">
    <property type="term" value="P:monoatomic ion homeostasis"/>
    <property type="evidence" value="ECO:0007669"/>
    <property type="project" value="TreeGrafter"/>
</dbReference>
<dbReference type="OrthoDB" id="1735926at2759"/>
<keyword evidence="5 7" id="KW-1133">Transmembrane helix</keyword>
<evidence type="ECO:0000313" key="10">
    <source>
        <dbReference type="Proteomes" id="UP000001194"/>
    </source>
</evidence>
<organism evidence="10">
    <name type="scientific">Laccaria bicolor (strain S238N-H82 / ATCC MYA-4686)</name>
    <name type="common">Bicoloured deceiver</name>
    <name type="synonym">Laccaria laccata var. bicolor</name>
    <dbReference type="NCBI Taxonomy" id="486041"/>
    <lineage>
        <taxon>Eukaryota</taxon>
        <taxon>Fungi</taxon>
        <taxon>Dikarya</taxon>
        <taxon>Basidiomycota</taxon>
        <taxon>Agaricomycotina</taxon>
        <taxon>Agaricomycetes</taxon>
        <taxon>Agaricomycetidae</taxon>
        <taxon>Agaricales</taxon>
        <taxon>Agaricineae</taxon>
        <taxon>Hydnangiaceae</taxon>
        <taxon>Laccaria</taxon>
    </lineage>
</organism>
<evidence type="ECO:0000256" key="3">
    <source>
        <dbReference type="ARBA" id="ARBA00022554"/>
    </source>
</evidence>
<feature type="transmembrane region" description="Helical" evidence="7">
    <location>
        <begin position="91"/>
        <end position="121"/>
    </location>
</feature>
<dbReference type="Pfam" id="PF00955">
    <property type="entry name" value="HCO3_cotransp"/>
    <property type="match status" value="1"/>
</dbReference>
<feature type="transmembrane region" description="Helical" evidence="7">
    <location>
        <begin position="59"/>
        <end position="79"/>
    </location>
</feature>
<reference evidence="9 10" key="1">
    <citation type="journal article" date="2008" name="Nature">
        <title>The genome of Laccaria bicolor provides insights into mycorrhizal symbiosis.</title>
        <authorList>
            <person name="Martin F."/>
            <person name="Aerts A."/>
            <person name="Ahren D."/>
            <person name="Brun A."/>
            <person name="Danchin E.G.J."/>
            <person name="Duchaussoy F."/>
            <person name="Gibon J."/>
            <person name="Kohler A."/>
            <person name="Lindquist E."/>
            <person name="Pereda V."/>
            <person name="Salamov A."/>
            <person name="Shapiro H.J."/>
            <person name="Wuyts J."/>
            <person name="Blaudez D."/>
            <person name="Buee M."/>
            <person name="Brokstein P."/>
            <person name="Canbaeck B."/>
            <person name="Cohen D."/>
            <person name="Courty P.E."/>
            <person name="Coutinho P.M."/>
            <person name="Delaruelle C."/>
            <person name="Detter J.C."/>
            <person name="Deveau A."/>
            <person name="DiFazio S."/>
            <person name="Duplessis S."/>
            <person name="Fraissinet-Tachet L."/>
            <person name="Lucic E."/>
            <person name="Frey-Klett P."/>
            <person name="Fourrey C."/>
            <person name="Feussner I."/>
            <person name="Gay G."/>
            <person name="Grimwood J."/>
            <person name="Hoegger P.J."/>
            <person name="Jain P."/>
            <person name="Kilaru S."/>
            <person name="Labbe J."/>
            <person name="Lin Y.C."/>
            <person name="Legue V."/>
            <person name="Le Tacon F."/>
            <person name="Marmeisse R."/>
            <person name="Melayah D."/>
            <person name="Montanini B."/>
            <person name="Muratet M."/>
            <person name="Nehls U."/>
            <person name="Niculita-Hirzel H."/>
            <person name="Oudot-Le Secq M.P."/>
            <person name="Peter M."/>
            <person name="Quesneville H."/>
            <person name="Rajashekar B."/>
            <person name="Reich M."/>
            <person name="Rouhier N."/>
            <person name="Schmutz J."/>
            <person name="Yin T."/>
            <person name="Chalot M."/>
            <person name="Henrissat B."/>
            <person name="Kuees U."/>
            <person name="Lucas S."/>
            <person name="Van de Peer Y."/>
            <person name="Podila G.K."/>
            <person name="Polle A."/>
            <person name="Pukkila P.J."/>
            <person name="Richardson P.M."/>
            <person name="Rouze P."/>
            <person name="Sanders I.R."/>
            <person name="Stajich J.E."/>
            <person name="Tunlid A."/>
            <person name="Tuskan G."/>
            <person name="Grigoriev I.V."/>
        </authorList>
    </citation>
    <scope>NUCLEOTIDE SEQUENCE [LARGE SCALE GENOMIC DNA]</scope>
    <source>
        <strain evidence="10">S238N-H82 / ATCC MYA-4686</strain>
    </source>
</reference>
<evidence type="ECO:0000256" key="7">
    <source>
        <dbReference type="SAM" id="Phobius"/>
    </source>
</evidence>
<proteinExistence type="inferred from homology"/>
<dbReference type="GO" id="GO:0080139">
    <property type="term" value="F:borate efflux transmembrane transporter activity"/>
    <property type="evidence" value="ECO:0007669"/>
    <property type="project" value="TreeGrafter"/>
</dbReference>
<keyword evidence="6 7" id="KW-0472">Membrane</keyword>
<accession>B0CVF5</accession>
<feature type="transmembrane region" description="Helical" evidence="7">
    <location>
        <begin position="21"/>
        <end position="39"/>
    </location>
</feature>
<comment type="subcellular location">
    <subcellularLocation>
        <location evidence="1">Vacuole membrane</location>
        <topology evidence="1">Multi-pass membrane protein</topology>
    </subcellularLocation>
</comment>
<dbReference type="GO" id="GO:0005774">
    <property type="term" value="C:vacuolar membrane"/>
    <property type="evidence" value="ECO:0007669"/>
    <property type="project" value="UniProtKB-SubCell"/>
</dbReference>
<protein>
    <submittedName>
        <fullName evidence="9">Predicted protein</fullName>
    </submittedName>
</protein>
<dbReference type="PANTHER" id="PTHR11453">
    <property type="entry name" value="ANION EXCHANGE PROTEIN"/>
    <property type="match status" value="1"/>
</dbReference>
<dbReference type="HOGENOM" id="CLU_1970919_0_0_1"/>
<keyword evidence="10" id="KW-1185">Reference proteome</keyword>
<dbReference type="GO" id="GO:0000324">
    <property type="term" value="C:fungal-type vacuole"/>
    <property type="evidence" value="ECO:0007669"/>
    <property type="project" value="TreeGrafter"/>
</dbReference>
<keyword evidence="4 7" id="KW-0812">Transmembrane</keyword>
<evidence type="ECO:0000256" key="2">
    <source>
        <dbReference type="ARBA" id="ARBA00010993"/>
    </source>
</evidence>
<evidence type="ECO:0000256" key="4">
    <source>
        <dbReference type="ARBA" id="ARBA00022692"/>
    </source>
</evidence>
<dbReference type="EMBL" id="DS547093">
    <property type="protein sequence ID" value="EDR13322.1"/>
    <property type="molecule type" value="Genomic_DNA"/>
</dbReference>
<dbReference type="GO" id="GO:0006820">
    <property type="term" value="P:monoatomic anion transport"/>
    <property type="evidence" value="ECO:0007669"/>
    <property type="project" value="InterPro"/>
</dbReference>
<evidence type="ECO:0000256" key="1">
    <source>
        <dbReference type="ARBA" id="ARBA00004128"/>
    </source>
</evidence>
<evidence type="ECO:0000256" key="5">
    <source>
        <dbReference type="ARBA" id="ARBA00022989"/>
    </source>
</evidence>
<gene>
    <name evidence="9" type="ORF">LACBIDRAFT_309054</name>
</gene>
<dbReference type="GO" id="GO:0005886">
    <property type="term" value="C:plasma membrane"/>
    <property type="evidence" value="ECO:0007669"/>
    <property type="project" value="TreeGrafter"/>
</dbReference>
<dbReference type="GeneID" id="6071556"/>
<sequence>MTKVLSHTKERRQSGEHRRSTLRTWFGCLGKGIILDFRARAPWYWSDWVDAWNYRIIPATALIFFANVLPEIAFALDLIETTEQYGVTEILLSSFMAAFIFSVFGAQPLTIAGVTGMLYVLNPAGAG</sequence>
<dbReference type="Gene3D" id="1.10.287.570">
    <property type="entry name" value="Helical hairpin bin"/>
    <property type="match status" value="1"/>
</dbReference>
<keyword evidence="3" id="KW-0926">Vacuole</keyword>
<feature type="domain" description="Bicarbonate transporter-like transmembrane" evidence="8">
    <location>
        <begin position="31"/>
        <end position="120"/>
    </location>
</feature>
<evidence type="ECO:0000313" key="9">
    <source>
        <dbReference type="EMBL" id="EDR13322.1"/>
    </source>
</evidence>
<dbReference type="InParanoid" id="B0CVF5"/>
<evidence type="ECO:0000259" key="8">
    <source>
        <dbReference type="Pfam" id="PF00955"/>
    </source>
</evidence>
<comment type="similarity">
    <text evidence="2">Belongs to the anion exchanger (TC 2.A.31) family.</text>
</comment>
<dbReference type="InterPro" id="IPR003020">
    <property type="entry name" value="HCO3_transpt_euk"/>
</dbReference>
<dbReference type="GO" id="GO:0005452">
    <property type="term" value="F:solute:inorganic anion antiporter activity"/>
    <property type="evidence" value="ECO:0007669"/>
    <property type="project" value="InterPro"/>
</dbReference>
<dbReference type="InterPro" id="IPR011531">
    <property type="entry name" value="HCO3_transpt-like_TM_dom"/>
</dbReference>
<dbReference type="FunFam" id="1.10.287.570:FF:000003">
    <property type="entry name" value="Anion exchange family protein"/>
    <property type="match status" value="1"/>
</dbReference>
<dbReference type="STRING" id="486041.B0CVF5"/>